<keyword evidence="9" id="KW-1185">Reference proteome</keyword>
<keyword evidence="7" id="KW-0732">Signal</keyword>
<evidence type="ECO:0000256" key="4">
    <source>
        <dbReference type="ARBA" id="ARBA00023136"/>
    </source>
</evidence>
<feature type="transmembrane region" description="Helical" evidence="6">
    <location>
        <begin position="132"/>
        <end position="152"/>
    </location>
</feature>
<feature type="transmembrane region" description="Helical" evidence="6">
    <location>
        <begin position="164"/>
        <end position="182"/>
    </location>
</feature>
<comment type="subcellular location">
    <subcellularLocation>
        <location evidence="1">Membrane</location>
        <topology evidence="1">Multi-pass membrane protein</topology>
    </subcellularLocation>
</comment>
<name>A0A0M0K3I0_9EUKA</name>
<comment type="caution">
    <text evidence="8">The sequence shown here is derived from an EMBL/GenBank/DDBJ whole genome shotgun (WGS) entry which is preliminary data.</text>
</comment>
<dbReference type="InterPro" id="IPR008521">
    <property type="entry name" value="Mg_trans_NIPA"/>
</dbReference>
<keyword evidence="3 6" id="KW-1133">Transmembrane helix</keyword>
<feature type="region of interest" description="Disordered" evidence="5">
    <location>
        <begin position="246"/>
        <end position="274"/>
    </location>
</feature>
<feature type="transmembrane region" description="Helical" evidence="6">
    <location>
        <begin position="61"/>
        <end position="80"/>
    </location>
</feature>
<proteinExistence type="predicted"/>
<keyword evidence="2 6" id="KW-0812">Transmembrane</keyword>
<evidence type="ECO:0000256" key="6">
    <source>
        <dbReference type="SAM" id="Phobius"/>
    </source>
</evidence>
<evidence type="ECO:0000256" key="5">
    <source>
        <dbReference type="SAM" id="MobiDB-lite"/>
    </source>
</evidence>
<organism evidence="8 9">
    <name type="scientific">Chrysochromulina tobinii</name>
    <dbReference type="NCBI Taxonomy" id="1460289"/>
    <lineage>
        <taxon>Eukaryota</taxon>
        <taxon>Haptista</taxon>
        <taxon>Haptophyta</taxon>
        <taxon>Prymnesiophyceae</taxon>
        <taxon>Prymnesiales</taxon>
        <taxon>Chrysochromulinaceae</taxon>
        <taxon>Chrysochromulina</taxon>
    </lineage>
</organism>
<feature type="compositionally biased region" description="Basic and acidic residues" evidence="5">
    <location>
        <begin position="261"/>
        <end position="274"/>
    </location>
</feature>
<dbReference type="EMBL" id="JWZX01001585">
    <property type="protein sequence ID" value="KOO33157.1"/>
    <property type="molecule type" value="Genomic_DNA"/>
</dbReference>
<feature type="chain" id="PRO_5012813867" evidence="7">
    <location>
        <begin position="16"/>
        <end position="274"/>
    </location>
</feature>
<evidence type="ECO:0000256" key="1">
    <source>
        <dbReference type="ARBA" id="ARBA00004141"/>
    </source>
</evidence>
<feature type="transmembrane region" description="Helical" evidence="6">
    <location>
        <begin position="21"/>
        <end position="41"/>
    </location>
</feature>
<evidence type="ECO:0000256" key="7">
    <source>
        <dbReference type="SAM" id="SignalP"/>
    </source>
</evidence>
<dbReference type="GO" id="GO:0015095">
    <property type="term" value="F:magnesium ion transmembrane transporter activity"/>
    <property type="evidence" value="ECO:0007669"/>
    <property type="project" value="InterPro"/>
</dbReference>
<accession>A0A0M0K3I0</accession>
<protein>
    <submittedName>
        <fullName evidence="8">Uncharacterized protein</fullName>
    </submittedName>
</protein>
<evidence type="ECO:0000256" key="3">
    <source>
        <dbReference type="ARBA" id="ARBA00022989"/>
    </source>
</evidence>
<feature type="signal peptide" evidence="7">
    <location>
        <begin position="1"/>
        <end position="15"/>
    </location>
</feature>
<dbReference type="GO" id="GO:0016020">
    <property type="term" value="C:membrane"/>
    <property type="evidence" value="ECO:0007669"/>
    <property type="project" value="UniProtKB-SubCell"/>
</dbReference>
<dbReference type="PANTHER" id="PTHR12570:SF9">
    <property type="entry name" value="MAGNESIUM TRANSPORTER NIPA8-RELATED"/>
    <property type="match status" value="1"/>
</dbReference>
<dbReference type="OrthoDB" id="165382at2759"/>
<dbReference type="AlphaFoldDB" id="A0A0M0K3I0"/>
<dbReference type="PANTHER" id="PTHR12570">
    <property type="match status" value="1"/>
</dbReference>
<sequence>MALVWNLLLAPCTLGETLTRVRLYAACTVLIGTIGVGSFGPHEHIDRTASEYLLLFSTQRALIYFGCLSVWLVFAARLACTKCGRLFGAAFAGTLLGNNIMTKVVVSLVECATQADSREGCNGENPFNTWELYVFFGLAALISLSGAISLVLTLQSSEALDAITIFQGSLITFGALASFCVLNEHQSLSADRASGYVFSLCVIVSGLAVLALHEAGVLTLPDQTVESECYDQMVLRSRNSLDRCLGERNNDGSAPASAPDEATKLVDDRKELAP</sequence>
<reference evidence="9" key="1">
    <citation type="journal article" date="2015" name="PLoS Genet.">
        <title>Genome Sequence and Transcriptome Analyses of Chrysochromulina tobin: Metabolic Tools for Enhanced Algal Fitness in the Prominent Order Prymnesiales (Haptophyceae).</title>
        <authorList>
            <person name="Hovde B.T."/>
            <person name="Deodato C.R."/>
            <person name="Hunsperger H.M."/>
            <person name="Ryken S.A."/>
            <person name="Yost W."/>
            <person name="Jha R.K."/>
            <person name="Patterson J."/>
            <person name="Monnat R.J. Jr."/>
            <person name="Barlow S.B."/>
            <person name="Starkenburg S.R."/>
            <person name="Cattolico R.A."/>
        </authorList>
    </citation>
    <scope>NUCLEOTIDE SEQUENCE</scope>
    <source>
        <strain evidence="9">CCMP291</strain>
    </source>
</reference>
<evidence type="ECO:0000256" key="2">
    <source>
        <dbReference type="ARBA" id="ARBA00022692"/>
    </source>
</evidence>
<dbReference type="Proteomes" id="UP000037460">
    <property type="component" value="Unassembled WGS sequence"/>
</dbReference>
<feature type="transmembrane region" description="Helical" evidence="6">
    <location>
        <begin position="194"/>
        <end position="212"/>
    </location>
</feature>
<gene>
    <name evidence="8" type="ORF">Ctob_011172</name>
</gene>
<evidence type="ECO:0000313" key="8">
    <source>
        <dbReference type="EMBL" id="KOO33157.1"/>
    </source>
</evidence>
<keyword evidence="4 6" id="KW-0472">Membrane</keyword>
<evidence type="ECO:0000313" key="9">
    <source>
        <dbReference type="Proteomes" id="UP000037460"/>
    </source>
</evidence>